<organism evidence="4 5">
    <name type="scientific">Mucisphaera calidilacus</name>
    <dbReference type="NCBI Taxonomy" id="2527982"/>
    <lineage>
        <taxon>Bacteria</taxon>
        <taxon>Pseudomonadati</taxon>
        <taxon>Planctomycetota</taxon>
        <taxon>Phycisphaerae</taxon>
        <taxon>Phycisphaerales</taxon>
        <taxon>Phycisphaeraceae</taxon>
        <taxon>Mucisphaera</taxon>
    </lineage>
</organism>
<dbReference type="Pfam" id="PF03703">
    <property type="entry name" value="bPH_2"/>
    <property type="match status" value="1"/>
</dbReference>
<reference evidence="4 5" key="1">
    <citation type="submission" date="2019-02" db="EMBL/GenBank/DDBJ databases">
        <title>Deep-cultivation of Planctomycetes and their phenomic and genomic characterization uncovers novel biology.</title>
        <authorList>
            <person name="Wiegand S."/>
            <person name="Jogler M."/>
            <person name="Boedeker C."/>
            <person name="Pinto D."/>
            <person name="Vollmers J."/>
            <person name="Rivas-Marin E."/>
            <person name="Kohn T."/>
            <person name="Peeters S.H."/>
            <person name="Heuer A."/>
            <person name="Rast P."/>
            <person name="Oberbeckmann S."/>
            <person name="Bunk B."/>
            <person name="Jeske O."/>
            <person name="Meyerdierks A."/>
            <person name="Storesund J.E."/>
            <person name="Kallscheuer N."/>
            <person name="Luecker S."/>
            <person name="Lage O.M."/>
            <person name="Pohl T."/>
            <person name="Merkel B.J."/>
            <person name="Hornburger P."/>
            <person name="Mueller R.-W."/>
            <person name="Bruemmer F."/>
            <person name="Labrenz M."/>
            <person name="Spormann A.M."/>
            <person name="Op den Camp H."/>
            <person name="Overmann J."/>
            <person name="Amann R."/>
            <person name="Jetten M.S.M."/>
            <person name="Mascher T."/>
            <person name="Medema M.H."/>
            <person name="Devos D.P."/>
            <person name="Kaster A.-K."/>
            <person name="Ovreas L."/>
            <person name="Rohde M."/>
            <person name="Galperin M.Y."/>
            <person name="Jogler C."/>
        </authorList>
    </citation>
    <scope>NUCLEOTIDE SEQUENCE [LARGE SCALE GENOMIC DNA]</scope>
    <source>
        <strain evidence="4 5">Pan265</strain>
    </source>
</reference>
<feature type="transmembrane region" description="Helical" evidence="2">
    <location>
        <begin position="87"/>
        <end position="108"/>
    </location>
</feature>
<feature type="transmembrane region" description="Helical" evidence="2">
    <location>
        <begin position="51"/>
        <end position="75"/>
    </location>
</feature>
<feature type="region of interest" description="Disordered" evidence="1">
    <location>
        <begin position="1"/>
        <end position="26"/>
    </location>
</feature>
<keyword evidence="2" id="KW-1133">Transmembrane helix</keyword>
<dbReference type="RefSeq" id="WP_145446591.1">
    <property type="nucleotide sequence ID" value="NZ_CP036280.1"/>
</dbReference>
<gene>
    <name evidence="4" type="ORF">Pan265_22900</name>
</gene>
<dbReference type="EMBL" id="CP036280">
    <property type="protein sequence ID" value="QDU72425.1"/>
    <property type="molecule type" value="Genomic_DNA"/>
</dbReference>
<dbReference type="AlphaFoldDB" id="A0A518BZN2"/>
<dbReference type="InterPro" id="IPR005182">
    <property type="entry name" value="YdbS-like_PH"/>
</dbReference>
<sequence>MRLLAPPSQRQSAESASGPEAAADSPPLVSMVPPELLESGEIIIFLIKPSLWFIVLTQVRNMVGVGVVTGLAYVWDLGLGSLVRPRDIVLVGLMAMGLVLLWGFCEWLSRTYILTDRRVITLTGVLRVQVFEAALERVQHTRLVVSLRERVLNLGTVSISTAGTAGEETVWQMLSNPLEVHQQLLAALRRYRRG</sequence>
<dbReference type="PANTHER" id="PTHR37938:SF1">
    <property type="entry name" value="BLL0215 PROTEIN"/>
    <property type="match status" value="1"/>
</dbReference>
<evidence type="ECO:0000313" key="5">
    <source>
        <dbReference type="Proteomes" id="UP000320386"/>
    </source>
</evidence>
<keyword evidence="5" id="KW-1185">Reference proteome</keyword>
<evidence type="ECO:0000256" key="2">
    <source>
        <dbReference type="SAM" id="Phobius"/>
    </source>
</evidence>
<dbReference type="Proteomes" id="UP000320386">
    <property type="component" value="Chromosome"/>
</dbReference>
<evidence type="ECO:0000259" key="3">
    <source>
        <dbReference type="Pfam" id="PF03703"/>
    </source>
</evidence>
<keyword evidence="2" id="KW-0472">Membrane</keyword>
<feature type="domain" description="YdbS-like PH" evidence="3">
    <location>
        <begin position="107"/>
        <end position="169"/>
    </location>
</feature>
<protein>
    <submittedName>
        <fullName evidence="4">Bacterial membrane flanked domain protein</fullName>
    </submittedName>
</protein>
<proteinExistence type="predicted"/>
<feature type="compositionally biased region" description="Low complexity" evidence="1">
    <location>
        <begin position="12"/>
        <end position="26"/>
    </location>
</feature>
<dbReference type="OrthoDB" id="287598at2"/>
<evidence type="ECO:0000313" key="4">
    <source>
        <dbReference type="EMBL" id="QDU72425.1"/>
    </source>
</evidence>
<evidence type="ECO:0000256" key="1">
    <source>
        <dbReference type="SAM" id="MobiDB-lite"/>
    </source>
</evidence>
<accession>A0A518BZN2</accession>
<dbReference type="KEGG" id="mcad:Pan265_22900"/>
<keyword evidence="2" id="KW-0812">Transmembrane</keyword>
<name>A0A518BZN2_9BACT</name>
<dbReference type="PANTHER" id="PTHR37938">
    <property type="entry name" value="BLL0215 PROTEIN"/>
    <property type="match status" value="1"/>
</dbReference>